<dbReference type="RefSeq" id="WP_209751605.1">
    <property type="nucleotide sequence ID" value="NZ_JBHSMH010000080.1"/>
</dbReference>
<sequence>MTEQPRKIPFESLGWLGFHHVALVTPDLDATILFYENTLGMHSSPVYPATSQRGRNVSRKTRSRQIYIDSCPERFNM</sequence>
<organism evidence="2 3">
    <name type="scientific">Cohnella suwonensis</name>
    <dbReference type="NCBI Taxonomy" id="696072"/>
    <lineage>
        <taxon>Bacteria</taxon>
        <taxon>Bacillati</taxon>
        <taxon>Bacillota</taxon>
        <taxon>Bacilli</taxon>
        <taxon>Bacillales</taxon>
        <taxon>Paenibacillaceae</taxon>
        <taxon>Cohnella</taxon>
    </lineage>
</organism>
<gene>
    <name evidence="2" type="ORF">ACFPPD_19600</name>
</gene>
<evidence type="ECO:0000259" key="1">
    <source>
        <dbReference type="Pfam" id="PF00903"/>
    </source>
</evidence>
<keyword evidence="3" id="KW-1185">Reference proteome</keyword>
<evidence type="ECO:0000313" key="2">
    <source>
        <dbReference type="EMBL" id="MFC5470897.1"/>
    </source>
</evidence>
<dbReference type="InterPro" id="IPR004360">
    <property type="entry name" value="Glyas_Fos-R_dOase_dom"/>
</dbReference>
<name>A0ABW0M0U6_9BACL</name>
<comment type="caution">
    <text evidence="2">The sequence shown here is derived from an EMBL/GenBank/DDBJ whole genome shotgun (WGS) entry which is preliminary data.</text>
</comment>
<evidence type="ECO:0000313" key="3">
    <source>
        <dbReference type="Proteomes" id="UP001596105"/>
    </source>
</evidence>
<reference evidence="3" key="1">
    <citation type="journal article" date="2019" name="Int. J. Syst. Evol. Microbiol.">
        <title>The Global Catalogue of Microorganisms (GCM) 10K type strain sequencing project: providing services to taxonomists for standard genome sequencing and annotation.</title>
        <authorList>
            <consortium name="The Broad Institute Genomics Platform"/>
            <consortium name="The Broad Institute Genome Sequencing Center for Infectious Disease"/>
            <person name="Wu L."/>
            <person name="Ma J."/>
        </authorList>
    </citation>
    <scope>NUCLEOTIDE SEQUENCE [LARGE SCALE GENOMIC DNA]</scope>
    <source>
        <strain evidence="3">CCUG 57113</strain>
    </source>
</reference>
<proteinExistence type="predicted"/>
<accession>A0ABW0M0U6</accession>
<dbReference type="InterPro" id="IPR029068">
    <property type="entry name" value="Glyas_Bleomycin-R_OHBP_Dase"/>
</dbReference>
<dbReference type="Pfam" id="PF00903">
    <property type="entry name" value="Glyoxalase"/>
    <property type="match status" value="1"/>
</dbReference>
<protein>
    <submittedName>
        <fullName evidence="2">VOC family protein</fullName>
    </submittedName>
</protein>
<dbReference type="Proteomes" id="UP001596105">
    <property type="component" value="Unassembled WGS sequence"/>
</dbReference>
<feature type="domain" description="Glyoxalase/fosfomycin resistance/dioxygenase" evidence="1">
    <location>
        <begin position="17"/>
        <end position="48"/>
    </location>
</feature>
<dbReference type="Gene3D" id="3.10.180.10">
    <property type="entry name" value="2,3-Dihydroxybiphenyl 1,2-Dioxygenase, domain 1"/>
    <property type="match status" value="1"/>
</dbReference>
<dbReference type="SUPFAM" id="SSF54593">
    <property type="entry name" value="Glyoxalase/Bleomycin resistance protein/Dihydroxybiphenyl dioxygenase"/>
    <property type="match status" value="1"/>
</dbReference>
<dbReference type="EMBL" id="JBHSMH010000080">
    <property type="protein sequence ID" value="MFC5470897.1"/>
    <property type="molecule type" value="Genomic_DNA"/>
</dbReference>